<dbReference type="InterPro" id="IPR018170">
    <property type="entry name" value="Aldo/ket_reductase_CS"/>
</dbReference>
<dbReference type="OrthoDB" id="416253at2759"/>
<dbReference type="GO" id="GO:0016491">
    <property type="term" value="F:oxidoreductase activity"/>
    <property type="evidence" value="ECO:0007669"/>
    <property type="project" value="UniProtKB-KW"/>
</dbReference>
<evidence type="ECO:0000256" key="3">
    <source>
        <dbReference type="PIRSR" id="PIRSR000097-1"/>
    </source>
</evidence>
<dbReference type="Gene3D" id="3.20.20.100">
    <property type="entry name" value="NADP-dependent oxidoreductase domain"/>
    <property type="match status" value="1"/>
</dbReference>
<feature type="site" description="Lowers pKa of active site Tyr" evidence="5">
    <location>
        <position position="80"/>
    </location>
</feature>
<organism evidence="8">
    <name type="scientific">Metarhizium acridum (strain CQMa 102)</name>
    <dbReference type="NCBI Taxonomy" id="655827"/>
    <lineage>
        <taxon>Eukaryota</taxon>
        <taxon>Fungi</taxon>
        <taxon>Dikarya</taxon>
        <taxon>Ascomycota</taxon>
        <taxon>Pezizomycotina</taxon>
        <taxon>Sordariomycetes</taxon>
        <taxon>Hypocreomycetidae</taxon>
        <taxon>Hypocreales</taxon>
        <taxon>Clavicipitaceae</taxon>
        <taxon>Metarhizium</taxon>
    </lineage>
</organism>
<sequence>MAPLTLHDRAPLTNTSSSIPKLGFGVYQLYGKSCQKAVLDALEAGYRHIDSAQLYRNEADVGAAIQQSPIQRQDIFITTKIRQSAGSFEKSYQSCMESIEKVSGKDGYVDLLLIHIPGTGRESREELWGVLEKLYAEGRAKAIGVSNYRPQHIEEMKEYAKVWPPHVNQIELHPWCQQREIVQYCEDKNIVLAAYSPLSCGDHLNDPTLGAIADKYNKSPAQILIRFALQKNWVPLPKSGNTDRIKQNANVFDFALDQGDMKTLDGLDRGRAGALFPANVK</sequence>
<dbReference type="Pfam" id="PF00248">
    <property type="entry name" value="Aldo_ket_red"/>
    <property type="match status" value="1"/>
</dbReference>
<dbReference type="InterPro" id="IPR020471">
    <property type="entry name" value="AKR"/>
</dbReference>
<dbReference type="PANTHER" id="PTHR43827:SF13">
    <property type="entry name" value="ALDO_KETO REDUCTASE FAMILY PROTEIN"/>
    <property type="match status" value="1"/>
</dbReference>
<dbReference type="CDD" id="cd19071">
    <property type="entry name" value="AKR_AKR1-5-like"/>
    <property type="match status" value="1"/>
</dbReference>
<dbReference type="GeneID" id="19244932"/>
<evidence type="ECO:0000256" key="2">
    <source>
        <dbReference type="ARBA" id="ARBA00023002"/>
    </source>
</evidence>
<evidence type="ECO:0000256" key="4">
    <source>
        <dbReference type="PIRSR" id="PIRSR000097-2"/>
    </source>
</evidence>
<evidence type="ECO:0000313" key="7">
    <source>
        <dbReference type="EMBL" id="EFY93383.1"/>
    </source>
</evidence>
<evidence type="ECO:0000256" key="5">
    <source>
        <dbReference type="PIRSR" id="PIRSR000097-3"/>
    </source>
</evidence>
<reference evidence="7 8" key="1">
    <citation type="journal article" date="2011" name="PLoS Genet.">
        <title>Genome sequencing and comparative transcriptomics of the model entomopathogenic fungi Metarhizium anisopliae and M. acridum.</title>
        <authorList>
            <person name="Gao Q."/>
            <person name="Jin K."/>
            <person name="Ying S.H."/>
            <person name="Zhang Y."/>
            <person name="Xiao G."/>
            <person name="Shang Y."/>
            <person name="Duan Z."/>
            <person name="Hu X."/>
            <person name="Xie X.Q."/>
            <person name="Zhou G."/>
            <person name="Peng G."/>
            <person name="Luo Z."/>
            <person name="Huang W."/>
            <person name="Wang B."/>
            <person name="Fang W."/>
            <person name="Wang S."/>
            <person name="Zhong Y."/>
            <person name="Ma L.J."/>
            <person name="St Leger R.J."/>
            <person name="Zhao G.P."/>
            <person name="Pei Y."/>
            <person name="Feng M.G."/>
            <person name="Xia Y."/>
            <person name="Wang C."/>
        </authorList>
    </citation>
    <scope>NUCLEOTIDE SEQUENCE [LARGE SCALE GENOMIC DNA]</scope>
    <source>
        <strain evidence="7 8">CQMa 102</strain>
    </source>
</reference>
<dbReference type="InParanoid" id="E9DSM3"/>
<feature type="domain" description="NADP-dependent oxidoreductase" evidence="6">
    <location>
        <begin position="22"/>
        <end position="268"/>
    </location>
</feature>
<dbReference type="HOGENOM" id="CLU_023205_0_1_1"/>
<protein>
    <submittedName>
        <fullName evidence="7">Aldo-keto reductase, putative</fullName>
    </submittedName>
</protein>
<comment type="similarity">
    <text evidence="1">Belongs to the aldo/keto reductase family.</text>
</comment>
<dbReference type="OMA" id="RLIKMEH"/>
<proteinExistence type="inferred from homology"/>
<dbReference type="KEGG" id="maw:19244932"/>
<dbReference type="FunFam" id="3.20.20.100:FF:000015">
    <property type="entry name" value="Oxidoreductase, aldo/keto reductase family"/>
    <property type="match status" value="1"/>
</dbReference>
<dbReference type="PANTHER" id="PTHR43827">
    <property type="entry name" value="2,5-DIKETO-D-GLUCONIC ACID REDUCTASE"/>
    <property type="match status" value="1"/>
</dbReference>
<dbReference type="PROSITE" id="PS00062">
    <property type="entry name" value="ALDOKETO_REDUCTASE_2"/>
    <property type="match status" value="1"/>
</dbReference>
<evidence type="ECO:0000259" key="6">
    <source>
        <dbReference type="Pfam" id="PF00248"/>
    </source>
</evidence>
<feature type="active site" description="Proton donor" evidence="3">
    <location>
        <position position="55"/>
    </location>
</feature>
<dbReference type="SUPFAM" id="SSF51430">
    <property type="entry name" value="NAD(P)-linked oxidoreductase"/>
    <property type="match status" value="1"/>
</dbReference>
<dbReference type="PRINTS" id="PR00069">
    <property type="entry name" value="ALDKETRDTASE"/>
</dbReference>
<keyword evidence="2" id="KW-0560">Oxidoreductase</keyword>
<dbReference type="RefSeq" id="XP_007806961.1">
    <property type="nucleotide sequence ID" value="XM_007808770.1"/>
</dbReference>
<dbReference type="PIRSF" id="PIRSF000097">
    <property type="entry name" value="AKR"/>
    <property type="match status" value="1"/>
</dbReference>
<dbReference type="Proteomes" id="UP000002499">
    <property type="component" value="Unassembled WGS sequence"/>
</dbReference>
<accession>E9DSM3</accession>
<keyword evidence="8" id="KW-1185">Reference proteome</keyword>
<dbReference type="InterPro" id="IPR023210">
    <property type="entry name" value="NADP_OxRdtase_dom"/>
</dbReference>
<feature type="binding site" evidence="4">
    <location>
        <position position="115"/>
    </location>
    <ligand>
        <name>substrate</name>
    </ligand>
</feature>
<dbReference type="InterPro" id="IPR036812">
    <property type="entry name" value="NAD(P)_OxRdtase_dom_sf"/>
</dbReference>
<dbReference type="PROSITE" id="PS00798">
    <property type="entry name" value="ALDOKETO_REDUCTASE_1"/>
    <property type="match status" value="1"/>
</dbReference>
<dbReference type="EMBL" id="GL698471">
    <property type="protein sequence ID" value="EFY93383.1"/>
    <property type="molecule type" value="Genomic_DNA"/>
</dbReference>
<name>E9DSM3_METAQ</name>
<dbReference type="STRING" id="655827.E9DSM3"/>
<evidence type="ECO:0000256" key="1">
    <source>
        <dbReference type="ARBA" id="ARBA00007905"/>
    </source>
</evidence>
<dbReference type="AlphaFoldDB" id="E9DSM3"/>
<evidence type="ECO:0000313" key="8">
    <source>
        <dbReference type="Proteomes" id="UP000002499"/>
    </source>
</evidence>
<gene>
    <name evidence="7" type="ORF">MAC_00621</name>
</gene>
<dbReference type="eggNOG" id="KOG1577">
    <property type="taxonomic scope" value="Eukaryota"/>
</dbReference>